<dbReference type="SUPFAM" id="SSF53613">
    <property type="entry name" value="Ribokinase-like"/>
    <property type="match status" value="1"/>
</dbReference>
<gene>
    <name evidence="1" type="ORF">GM661_18270</name>
</gene>
<dbReference type="Gene3D" id="3.40.1190.20">
    <property type="match status" value="1"/>
</dbReference>
<evidence type="ECO:0000313" key="2">
    <source>
        <dbReference type="Proteomes" id="UP000665020"/>
    </source>
</evidence>
<dbReference type="AlphaFoldDB" id="A0A8A7KEC3"/>
<dbReference type="InterPro" id="IPR029056">
    <property type="entry name" value="Ribokinase-like"/>
</dbReference>
<organism evidence="1 2">
    <name type="scientific">Iocasia fonsfrigidae</name>
    <dbReference type="NCBI Taxonomy" id="2682810"/>
    <lineage>
        <taxon>Bacteria</taxon>
        <taxon>Bacillati</taxon>
        <taxon>Bacillota</taxon>
        <taxon>Clostridia</taxon>
        <taxon>Halanaerobiales</taxon>
        <taxon>Halanaerobiaceae</taxon>
        <taxon>Iocasia</taxon>
    </lineage>
</organism>
<dbReference type="Pfam" id="PF25270">
    <property type="entry name" value="Khk"/>
    <property type="match status" value="1"/>
</dbReference>
<evidence type="ECO:0008006" key="3">
    <source>
        <dbReference type="Google" id="ProtNLM"/>
    </source>
</evidence>
<evidence type="ECO:0000313" key="1">
    <source>
        <dbReference type="EMBL" id="QTL99761.1"/>
    </source>
</evidence>
<proteinExistence type="predicted"/>
<dbReference type="EMBL" id="CP046640">
    <property type="protein sequence ID" value="QTL99761.1"/>
    <property type="molecule type" value="Genomic_DNA"/>
</dbReference>
<dbReference type="RefSeq" id="WP_230868089.1">
    <property type="nucleotide sequence ID" value="NZ_CP046640.1"/>
</dbReference>
<protein>
    <recommendedName>
        <fullName evidence="3">Carbohydrate kinase PfkB domain-containing protein</fullName>
    </recommendedName>
</protein>
<reference evidence="1" key="1">
    <citation type="submission" date="2019-12" db="EMBL/GenBank/DDBJ databases">
        <authorList>
            <person name="zhang j."/>
            <person name="sun C.M."/>
        </authorList>
    </citation>
    <scope>NUCLEOTIDE SEQUENCE</scope>
    <source>
        <strain evidence="1">NS-1</strain>
    </source>
</reference>
<dbReference type="KEGG" id="ifn:GM661_18270"/>
<accession>A0A8A7KEC3</accession>
<keyword evidence="2" id="KW-1185">Reference proteome</keyword>
<sequence length="381" mass="42808">MSNEKRIKIYTQQAINRLKKITFNKKVILGWDGFVDNVWHLVEERNSATDYQIMESMLTLNQRIKEVAGGGLSTEILKKDQRAGGFSANTGRVLGKLGIDTTLISLFGDKKINKRFSNLVEMTEVISLGDPCIAHIFEFADGKLMFPANQNIRNMDWEKIKNKVGLAKLIDLIEEADLIGLGYWANMPYYHTICKGIKKEVGPKLSRKSRQLFMDFGNVKKRSAQDLAFICSSLSQLEEYFKLTLSFNRSELLDTAKALGIVTEHIKMELVEILDKVREKTRISNVVVHTNRFAASSNQEGIKILKQPYCENPVVTTGAGDTFNGGYILGLLCSNQAEGRLAIASGTAGYFIRNGIPPSREELISFLIEYPSYFNKQGVVE</sequence>
<dbReference type="InterPro" id="IPR057621">
    <property type="entry name" value="Khk_prokaryotic"/>
</dbReference>
<name>A0A8A7KEC3_9FIRM</name>
<dbReference type="Proteomes" id="UP000665020">
    <property type="component" value="Chromosome"/>
</dbReference>